<sequence length="260" mass="30556">MEEQGFYPSNNKVLKFDVNRDVDEIRFNHYIMQKENFQRMKCNLPRGQFYMSINLVSKDLSITFAKARGLIKKFAESGIITNVYTPPKGCKNLSIWKYNSAQKINNDSNNENSNDTNNDKCSNTNSLSHVANNDINNENNNDINNTKKEYIKTINKNNNSAQNAQAEKLWRVYPLKKNKARVINKIPKLIEKYGFEQMKNTISRYKKYVEDTRNKGFKELKYQNGSTFFNGTYEDYLDKNYEEQEHNVSESNVQMFDFDE</sequence>
<dbReference type="Proteomes" id="UP001623660">
    <property type="component" value="Unassembled WGS sequence"/>
</dbReference>
<name>A0ABW8SQU1_9CLOT</name>
<comment type="caution">
    <text evidence="2">The sequence shown here is derived from an EMBL/GenBank/DDBJ whole genome shotgun (WGS) entry which is preliminary data.</text>
</comment>
<gene>
    <name evidence="2" type="ORF">ACJDU8_22440</name>
</gene>
<feature type="compositionally biased region" description="Low complexity" evidence="1">
    <location>
        <begin position="106"/>
        <end position="116"/>
    </location>
</feature>
<feature type="compositionally biased region" description="Low complexity" evidence="1">
    <location>
        <begin position="132"/>
        <end position="143"/>
    </location>
</feature>
<feature type="region of interest" description="Disordered" evidence="1">
    <location>
        <begin position="106"/>
        <end position="143"/>
    </location>
</feature>
<proteinExistence type="predicted"/>
<keyword evidence="3" id="KW-1185">Reference proteome</keyword>
<accession>A0ABW8SQU1</accession>
<evidence type="ECO:0000313" key="3">
    <source>
        <dbReference type="Proteomes" id="UP001623660"/>
    </source>
</evidence>
<dbReference type="RefSeq" id="WP_406794409.1">
    <property type="nucleotide sequence ID" value="NZ_JBJHZX010000054.1"/>
</dbReference>
<evidence type="ECO:0000256" key="1">
    <source>
        <dbReference type="SAM" id="MobiDB-lite"/>
    </source>
</evidence>
<feature type="compositionally biased region" description="Polar residues" evidence="1">
    <location>
        <begin position="120"/>
        <end position="131"/>
    </location>
</feature>
<evidence type="ECO:0000313" key="2">
    <source>
        <dbReference type="EMBL" id="MFL0198299.1"/>
    </source>
</evidence>
<organism evidence="2 3">
    <name type="scientific">Candidatus Clostridium eludens</name>
    <dbReference type="NCBI Taxonomy" id="3381663"/>
    <lineage>
        <taxon>Bacteria</taxon>
        <taxon>Bacillati</taxon>
        <taxon>Bacillota</taxon>
        <taxon>Clostridia</taxon>
        <taxon>Eubacteriales</taxon>
        <taxon>Clostridiaceae</taxon>
        <taxon>Clostridium</taxon>
    </lineage>
</organism>
<dbReference type="EMBL" id="JBJHZX010000054">
    <property type="protein sequence ID" value="MFL0198299.1"/>
    <property type="molecule type" value="Genomic_DNA"/>
</dbReference>
<protein>
    <submittedName>
        <fullName evidence="2">Uncharacterized protein</fullName>
    </submittedName>
</protein>
<reference evidence="2 3" key="1">
    <citation type="submission" date="2024-11" db="EMBL/GenBank/DDBJ databases">
        <authorList>
            <person name="Heng Y.C."/>
            <person name="Lim A.C.H."/>
            <person name="Lee J.K.Y."/>
            <person name="Kittelmann S."/>
        </authorList>
    </citation>
    <scope>NUCLEOTIDE SEQUENCE [LARGE SCALE GENOMIC DNA]</scope>
    <source>
        <strain evidence="2 3">WILCCON 0269</strain>
    </source>
</reference>